<evidence type="ECO:0000313" key="2">
    <source>
        <dbReference type="Proteomes" id="UP000184315"/>
    </source>
</evidence>
<sequence length="29" mass="3425">MMANAQPDRAREDDLEAEKNSLIKHEWLL</sequence>
<keyword evidence="2" id="KW-1185">Reference proteome</keyword>
<proteinExistence type="predicted"/>
<name>A0A1J1LLU1_9CYAN</name>
<evidence type="ECO:0000313" key="1">
    <source>
        <dbReference type="EMBL" id="CUR32978.1"/>
    </source>
</evidence>
<dbReference type="EMBL" id="CZDF01000156">
    <property type="protein sequence ID" value="CUR32978.1"/>
    <property type="molecule type" value="Genomic_DNA"/>
</dbReference>
<protein>
    <submittedName>
        <fullName evidence="1">Uncharacterized protein</fullName>
    </submittedName>
</protein>
<organism evidence="1 2">
    <name type="scientific">Planktothrix tepida PCC 9214</name>
    <dbReference type="NCBI Taxonomy" id="671072"/>
    <lineage>
        <taxon>Bacteria</taxon>
        <taxon>Bacillati</taxon>
        <taxon>Cyanobacteriota</taxon>
        <taxon>Cyanophyceae</taxon>
        <taxon>Oscillatoriophycideae</taxon>
        <taxon>Oscillatoriales</taxon>
        <taxon>Microcoleaceae</taxon>
        <taxon>Planktothrix</taxon>
    </lineage>
</organism>
<gene>
    <name evidence="1" type="ORF">PL9214500225</name>
</gene>
<accession>A0A1J1LLU1</accession>
<dbReference type="AlphaFoldDB" id="A0A1J1LLU1"/>
<reference evidence="2" key="1">
    <citation type="submission" date="2015-10" db="EMBL/GenBank/DDBJ databases">
        <authorList>
            <person name="Regsiter A."/>
            <person name="william w."/>
        </authorList>
    </citation>
    <scope>NUCLEOTIDE SEQUENCE [LARGE SCALE GENOMIC DNA]</scope>
</reference>
<dbReference type="STRING" id="671072.PL9214500225"/>
<dbReference type="Proteomes" id="UP000184315">
    <property type="component" value="Unassembled WGS sequence"/>
</dbReference>